<accession>A0AAW8JE86</accession>
<dbReference type="InterPro" id="IPR011049">
    <property type="entry name" value="Serralysin-like_metalloprot_C"/>
</dbReference>
<feature type="domain" description="Bacterial Ig" evidence="2">
    <location>
        <begin position="143"/>
        <end position="225"/>
    </location>
</feature>
<evidence type="ECO:0000259" key="2">
    <source>
        <dbReference type="Pfam" id="PF17936"/>
    </source>
</evidence>
<feature type="compositionally biased region" description="Low complexity" evidence="1">
    <location>
        <begin position="140"/>
        <end position="149"/>
    </location>
</feature>
<reference evidence="3" key="1">
    <citation type="submission" date="2023-08" db="EMBL/GenBank/DDBJ databases">
        <title>Emergence of clinically-relevant ST2 carbapenem-resistant Acinetobacter baumannii strains in hospital sewages in Zhejiang, East of China.</title>
        <authorList>
            <person name="Kaichao C."/>
            <person name="Zhang R."/>
        </authorList>
    </citation>
    <scope>NUCLEOTIDE SEQUENCE</scope>
    <source>
        <strain evidence="3">M-RB-37</strain>
    </source>
</reference>
<feature type="non-terminal residue" evidence="3">
    <location>
        <position position="1"/>
    </location>
</feature>
<feature type="domain" description="Bacterial Ig" evidence="2">
    <location>
        <begin position="1"/>
        <end position="55"/>
    </location>
</feature>
<dbReference type="Pfam" id="PF17936">
    <property type="entry name" value="Big_6"/>
    <property type="match status" value="5"/>
</dbReference>
<dbReference type="Proteomes" id="UP001243844">
    <property type="component" value="Unassembled WGS sequence"/>
</dbReference>
<organism evidence="3 4">
    <name type="scientific">Acinetobacter rudis</name>
    <dbReference type="NCBI Taxonomy" id="632955"/>
    <lineage>
        <taxon>Bacteria</taxon>
        <taxon>Pseudomonadati</taxon>
        <taxon>Pseudomonadota</taxon>
        <taxon>Gammaproteobacteria</taxon>
        <taxon>Moraxellales</taxon>
        <taxon>Moraxellaceae</taxon>
        <taxon>Acinetobacter</taxon>
    </lineage>
</organism>
<dbReference type="NCBIfam" id="TIGR01965">
    <property type="entry name" value="VCBS_repeat"/>
    <property type="match status" value="2"/>
</dbReference>
<name>A0AAW8JE86_9GAMM</name>
<feature type="domain" description="Bacterial Ig" evidence="2">
    <location>
        <begin position="314"/>
        <end position="399"/>
    </location>
</feature>
<dbReference type="Pfam" id="PF17963">
    <property type="entry name" value="Big_9"/>
    <property type="match status" value="2"/>
</dbReference>
<dbReference type="InterPro" id="IPR019960">
    <property type="entry name" value="T1SS_VCA0849"/>
</dbReference>
<gene>
    <name evidence="3" type="ORF">RFH47_14760</name>
</gene>
<evidence type="ECO:0000313" key="4">
    <source>
        <dbReference type="Proteomes" id="UP001243844"/>
    </source>
</evidence>
<feature type="domain" description="Bacterial Ig" evidence="2">
    <location>
        <begin position="229"/>
        <end position="311"/>
    </location>
</feature>
<feature type="domain" description="Bacterial Ig" evidence="2">
    <location>
        <begin position="58"/>
        <end position="140"/>
    </location>
</feature>
<sequence>VTDKDGNVIGTGTVDKDGNFVVDLDKPLTNGEDVTVQLEDKAGNKSPEVTVTAPDTTAPDAPTDLEVTRDGLILTGKGEPNTTVTIKDVTGAIVGTGTVGIDGKFVVDLIKPFVNGEKLNVSLKDKAENESPNASVNAQDTTAPDAPTDLDVHQDGLKLTGKGEPNTTVTVKDKSGTVVGTGVVDAAGNLIAHLDKPFTNGEALDVTLTDAAGNTSAPATVNAKDTTPPDAPSDLVFADDGASITGKAEPGSTVIVRLPNNGAVVGTATADEHGNFTVPVKPALINGEEVDVVAVDQAGNESAEAPINAPDLVAPEIIDVQIDTDNIVLTVETEPHATVKLYDSEGKPLLDKNGNQIEFKADDQGKASYSFDPAIERGKIVNITATDAAGNESDPYKLIAGLAEILAPADNVIDLILDATPLSTTDTALKGSSKTGLTVVNVGLGPVLGADVLANLGDSSVVIDVGANQVKDVTLQGSAFGVQVVGTMDLYVYKLNESTGQWEQHAVKPNWVVSVLLGGKSKETEFNLGQGKWMFVMASGQGIQALTGYTLKVTNAINHDYNEATSVKGSTSGNMLTDEDPKFGKDDLPEGTTITSINGQQLAGHGEVVIQGLYGKLTVKADGSYTYTVDPDFRGPFGAKDVFNYVVTSPAGNSAEAKLEIELNITPSEDRIEIHNTVVLELEPQVTLDTDKSTIKSATGFKLLDLGLLGPILSADALTGAGAMEFSVGENQVRELTFHGSAGGISLGKVFDLVIFKLDPATGNFVQVHYEKDWFKIILLGGKSDQLTMQFGEGEYRAMLNSKGLLGVAEGSGLYVDHDKVYDYNIPTKYQGSVTGDATAEDSTALLKVNGKDVEPGKATTVEGKYGTLTINIDGTYTYTVVKPANAGAGWKPPYGAVDTFRLVTQDANGKSVVETLNIKVGTHAAQDDSAVTIVEQHNVVSTVEFHEKDGLGNYGKAYSKSFEIKEKEIGKGFNLKVTGTSDLGDGFLGLGKKDMTMTYVLKNTTTGQQWTFTSVKGKDAGLDLSGQTLPAGSYTLNVTSQDGVIEQIDFVANIVHLDEYVSSAAQVVTGNILANDDGITKIDSLRVGAKEVFVNDPKKGAASIEIEGQYGTLTINKDGSYSYKPNGKAFGVEHFTYETISKLGVKEVAVLEINVGKNVVASEYADHVESSSANDTFTLGAGADTVIYDVLDSKIANAGGNGGNGVDTWTDFNANDGDKIDISKLLDGNQTADNIKDYVTYENGVLKIDRNGQADYSGQPEGKSNYVDLININSDKTLDELLNNNNIVWH</sequence>
<protein>
    <submittedName>
        <fullName evidence="3">Ig-like domain-containing protein</fullName>
    </submittedName>
</protein>
<dbReference type="NCBIfam" id="NF045619">
    <property type="entry name" value="adhes_GNV_Cterm"/>
    <property type="match status" value="1"/>
</dbReference>
<proteinExistence type="predicted"/>
<feature type="compositionally biased region" description="Polar residues" evidence="1">
    <location>
        <begin position="130"/>
        <end position="139"/>
    </location>
</feature>
<dbReference type="NCBIfam" id="TIGR03661">
    <property type="entry name" value="T1SS_VCA0849"/>
    <property type="match status" value="1"/>
</dbReference>
<dbReference type="EMBL" id="JAVIDL010000042">
    <property type="protein sequence ID" value="MDQ8936981.1"/>
    <property type="molecule type" value="Genomic_DNA"/>
</dbReference>
<dbReference type="NCBIfam" id="NF033510">
    <property type="entry name" value="Ca_tandemer"/>
    <property type="match status" value="4"/>
</dbReference>
<dbReference type="RefSeq" id="WP_308980689.1">
    <property type="nucleotide sequence ID" value="NZ_JAVIDL010000042.1"/>
</dbReference>
<feature type="region of interest" description="Disordered" evidence="1">
    <location>
        <begin position="125"/>
        <end position="167"/>
    </location>
</feature>
<dbReference type="InterPro" id="IPR013783">
    <property type="entry name" value="Ig-like_fold"/>
</dbReference>
<evidence type="ECO:0000313" key="3">
    <source>
        <dbReference type="EMBL" id="MDQ8936981.1"/>
    </source>
</evidence>
<dbReference type="Gene3D" id="2.60.40.10">
    <property type="entry name" value="Immunoglobulins"/>
    <property type="match status" value="5"/>
</dbReference>
<dbReference type="InterPro" id="IPR041498">
    <property type="entry name" value="Big_6"/>
</dbReference>
<dbReference type="InterPro" id="IPR010221">
    <property type="entry name" value="VCBS_dom"/>
</dbReference>
<evidence type="ECO:0000256" key="1">
    <source>
        <dbReference type="SAM" id="MobiDB-lite"/>
    </source>
</evidence>
<dbReference type="SUPFAM" id="SSF51120">
    <property type="entry name" value="beta-Roll"/>
    <property type="match status" value="1"/>
</dbReference>
<dbReference type="InterPro" id="IPR055014">
    <property type="entry name" value="BapA_Bap-like_C"/>
</dbReference>
<comment type="caution">
    <text evidence="3">The sequence shown here is derived from an EMBL/GenBank/DDBJ whole genome shotgun (WGS) entry which is preliminary data.</text>
</comment>